<feature type="transmembrane region" description="Helical" evidence="6">
    <location>
        <begin position="175"/>
        <end position="194"/>
    </location>
</feature>
<evidence type="ECO:0000256" key="1">
    <source>
        <dbReference type="ARBA" id="ARBA00004127"/>
    </source>
</evidence>
<dbReference type="EMBL" id="DF977446">
    <property type="protein sequence ID" value="GAP82665.1"/>
    <property type="molecule type" value="Genomic_DNA"/>
</dbReference>
<proteinExistence type="predicted"/>
<evidence type="ECO:0000256" key="4">
    <source>
        <dbReference type="ARBA" id="ARBA00023136"/>
    </source>
</evidence>
<keyword evidence="2 6" id="KW-0812">Transmembrane</keyword>
<feature type="region of interest" description="Disordered" evidence="5">
    <location>
        <begin position="293"/>
        <end position="320"/>
    </location>
</feature>
<dbReference type="InterPro" id="IPR018819">
    <property type="entry name" value="Nur1/Mug154"/>
</dbReference>
<keyword evidence="3 6" id="KW-1133">Transmembrane helix</keyword>
<dbReference type="OMA" id="WEVAVWD"/>
<evidence type="ECO:0000256" key="5">
    <source>
        <dbReference type="SAM" id="MobiDB-lite"/>
    </source>
</evidence>
<dbReference type="AlphaFoldDB" id="A0A1S7UID9"/>
<feature type="compositionally biased region" description="Polar residues" evidence="5">
    <location>
        <begin position="438"/>
        <end position="451"/>
    </location>
</feature>
<dbReference type="PANTHER" id="PTHR28293">
    <property type="entry name" value="NUCLEAR RIM PROTEIN 1"/>
    <property type="match status" value="1"/>
</dbReference>
<dbReference type="OrthoDB" id="3363151at2759"/>
<dbReference type="GO" id="GO:0012505">
    <property type="term" value="C:endomembrane system"/>
    <property type="evidence" value="ECO:0007669"/>
    <property type="project" value="UniProtKB-SubCell"/>
</dbReference>
<keyword evidence="4 6" id="KW-0472">Membrane</keyword>
<accession>A0A1S7UID9</accession>
<feature type="compositionally biased region" description="Polar residues" evidence="5">
    <location>
        <begin position="309"/>
        <end position="320"/>
    </location>
</feature>
<evidence type="ECO:0000256" key="3">
    <source>
        <dbReference type="ARBA" id="ARBA00022989"/>
    </source>
</evidence>
<keyword evidence="8" id="KW-1185">Reference proteome</keyword>
<dbReference type="PANTHER" id="PTHR28293:SF1">
    <property type="entry name" value="NUCLEAR RIM PROTEIN 1"/>
    <property type="match status" value="1"/>
</dbReference>
<name>A0A1S7UID9_ROSNE</name>
<dbReference type="Pfam" id="PF10332">
    <property type="entry name" value="DUF2418"/>
    <property type="match status" value="1"/>
</dbReference>
<dbReference type="GO" id="GO:0043007">
    <property type="term" value="P:maintenance of rDNA"/>
    <property type="evidence" value="ECO:0007669"/>
    <property type="project" value="TreeGrafter"/>
</dbReference>
<feature type="transmembrane region" description="Helical" evidence="6">
    <location>
        <begin position="206"/>
        <end position="225"/>
    </location>
</feature>
<dbReference type="GO" id="GO:0007096">
    <property type="term" value="P:regulation of exit from mitosis"/>
    <property type="evidence" value="ECO:0007669"/>
    <property type="project" value="TreeGrafter"/>
</dbReference>
<feature type="compositionally biased region" description="Basic and acidic residues" evidence="5">
    <location>
        <begin position="412"/>
        <end position="424"/>
    </location>
</feature>
<reference evidence="7" key="1">
    <citation type="submission" date="2016-03" db="EMBL/GenBank/DDBJ databases">
        <title>Draft genome sequence of Rosellinia necatrix.</title>
        <authorList>
            <person name="Kanematsu S."/>
        </authorList>
    </citation>
    <scope>NUCLEOTIDE SEQUENCE [LARGE SCALE GENOMIC DNA]</scope>
    <source>
        <strain evidence="7">W97</strain>
    </source>
</reference>
<dbReference type="Proteomes" id="UP000054516">
    <property type="component" value="Unassembled WGS sequence"/>
</dbReference>
<evidence type="ECO:0000313" key="8">
    <source>
        <dbReference type="Proteomes" id="UP000054516"/>
    </source>
</evidence>
<gene>
    <name evidence="7" type="ORF">SAMD00023353_0101980</name>
</gene>
<organism evidence="7">
    <name type="scientific">Rosellinia necatrix</name>
    <name type="common">White root-rot fungus</name>
    <dbReference type="NCBI Taxonomy" id="77044"/>
    <lineage>
        <taxon>Eukaryota</taxon>
        <taxon>Fungi</taxon>
        <taxon>Dikarya</taxon>
        <taxon>Ascomycota</taxon>
        <taxon>Pezizomycotina</taxon>
        <taxon>Sordariomycetes</taxon>
        <taxon>Xylariomycetidae</taxon>
        <taxon>Xylariales</taxon>
        <taxon>Xylariaceae</taxon>
        <taxon>Rosellinia</taxon>
    </lineage>
</organism>
<evidence type="ECO:0000256" key="6">
    <source>
        <dbReference type="SAM" id="Phobius"/>
    </source>
</evidence>
<feature type="transmembrane region" description="Helical" evidence="6">
    <location>
        <begin position="79"/>
        <end position="101"/>
    </location>
</feature>
<evidence type="ECO:0000313" key="7">
    <source>
        <dbReference type="EMBL" id="GAP82665.1"/>
    </source>
</evidence>
<comment type="subcellular location">
    <subcellularLocation>
        <location evidence="1">Endomembrane system</location>
        <topology evidence="1">Multi-pass membrane protein</topology>
    </subcellularLocation>
</comment>
<evidence type="ECO:0000256" key="2">
    <source>
        <dbReference type="ARBA" id="ARBA00022692"/>
    </source>
</evidence>
<feature type="region of interest" description="Disordered" evidence="5">
    <location>
        <begin position="407"/>
        <end position="465"/>
    </location>
</feature>
<dbReference type="STRING" id="77044.A0A1S7UID9"/>
<evidence type="ECO:0008006" key="9">
    <source>
        <dbReference type="Google" id="ProtNLM"/>
    </source>
</evidence>
<sequence>MPRIVRKRPFVERVKAMLNPMDFLLWLSEEVETHDWSSNAVGTQLGIAMNFAFLIARANSGRTRVADPVFDDGTGTAGWLAYLISAIVWFLIGFSGVNTYYTMYRSRKYRLFEADVEKKPQTPSARRVRVQSSPVSSSPLRLLADVMGSGSAESRAHPDSSRDVWEISMWDPLPISLRLFCLFGPGHILIYMMFLPLAPLDARPSVTVFNCLVLQVILSAQLMLFQSRFSQQNKDSSVIQKEVMHEYDAKFVHPLLYPTVRDAGTQFSRDDFGNDSEFVDVSTPTVQLRRGFKTRPNSNYAKHFDPDNAASSQRASTPNQGMFTPPVAPRPAGQFGGELRTRTTFSTNSARKSISGSTLLRDNMNQPVTYASTGTSSGGYLGIMDHPNSPLKKAAVLGDLEFRSPRNNGEMARLEQYRSLHGDRGSSPTKSPRKSAGALTSLNPSASNSWGRRQAPYERYPSMFQ</sequence>
<protein>
    <recommendedName>
        <fullName evidence="9">Meiotically up-regulated gene 154 protein</fullName>
    </recommendedName>
</protein>